<feature type="repeat" description="HEAT" evidence="8">
    <location>
        <begin position="421"/>
        <end position="456"/>
    </location>
</feature>
<feature type="repeat" description="HEAT" evidence="8">
    <location>
        <begin position="380"/>
        <end position="418"/>
    </location>
</feature>
<reference evidence="10 11" key="1">
    <citation type="submission" date="2024-03" db="EMBL/GenBank/DDBJ databases">
        <authorList>
            <person name="Martinez-Hernandez J."/>
        </authorList>
    </citation>
    <scope>NUCLEOTIDE SEQUENCE [LARGE SCALE GENOMIC DNA]</scope>
</reference>
<keyword evidence="11" id="KW-1185">Reference proteome</keyword>
<dbReference type="InterPro" id="IPR058584">
    <property type="entry name" value="IMB1_TNPO1-like_TPR"/>
</dbReference>
<feature type="domain" description="Importin N-terminal" evidence="9">
    <location>
        <begin position="23"/>
        <end position="89"/>
    </location>
</feature>
<dbReference type="InterPro" id="IPR040122">
    <property type="entry name" value="Importin_beta"/>
</dbReference>
<dbReference type="Gene3D" id="1.25.10.10">
    <property type="entry name" value="Leucine-rich Repeat Variant"/>
    <property type="match status" value="1"/>
</dbReference>
<dbReference type="PROSITE" id="PS50166">
    <property type="entry name" value="IMPORTIN_B_NT"/>
    <property type="match status" value="1"/>
</dbReference>
<keyword evidence="4" id="KW-0963">Cytoplasm</keyword>
<proteinExistence type="predicted"/>
<gene>
    <name evidence="10" type="ORF">LLUT_LOCUS10627</name>
</gene>
<name>A0AAV1WKW6_LUPLU</name>
<dbReference type="GO" id="GO:0005737">
    <property type="term" value="C:cytoplasm"/>
    <property type="evidence" value="ECO:0007669"/>
    <property type="project" value="UniProtKB-SubCell"/>
</dbReference>
<evidence type="ECO:0000256" key="3">
    <source>
        <dbReference type="ARBA" id="ARBA00022448"/>
    </source>
</evidence>
<dbReference type="EMBL" id="CAXHTB010000007">
    <property type="protein sequence ID" value="CAL0309567.1"/>
    <property type="molecule type" value="Genomic_DNA"/>
</dbReference>
<evidence type="ECO:0000256" key="6">
    <source>
        <dbReference type="ARBA" id="ARBA00022927"/>
    </source>
</evidence>
<dbReference type="PROSITE" id="PS50077">
    <property type="entry name" value="HEAT_REPEAT"/>
    <property type="match status" value="2"/>
</dbReference>
<dbReference type="SUPFAM" id="SSF48371">
    <property type="entry name" value="ARM repeat"/>
    <property type="match status" value="2"/>
</dbReference>
<evidence type="ECO:0000256" key="7">
    <source>
        <dbReference type="ARBA" id="ARBA00023242"/>
    </source>
</evidence>
<keyword evidence="3" id="KW-0813">Transport</keyword>
<keyword evidence="7" id="KW-0539">Nucleus</keyword>
<dbReference type="SMART" id="SM00913">
    <property type="entry name" value="IBN_N"/>
    <property type="match status" value="2"/>
</dbReference>
<dbReference type="InterPro" id="IPR001494">
    <property type="entry name" value="Importin-beta_N"/>
</dbReference>
<evidence type="ECO:0000256" key="2">
    <source>
        <dbReference type="ARBA" id="ARBA00004496"/>
    </source>
</evidence>
<dbReference type="InterPro" id="IPR011989">
    <property type="entry name" value="ARM-like"/>
</dbReference>
<comment type="subcellular location">
    <subcellularLocation>
        <location evidence="2">Cytoplasm</location>
    </subcellularLocation>
    <subcellularLocation>
        <location evidence="1">Nucleus</location>
    </subcellularLocation>
</comment>
<dbReference type="Pfam" id="PF25780">
    <property type="entry name" value="TPR_IPO5"/>
    <property type="match status" value="1"/>
</dbReference>
<evidence type="ECO:0000256" key="5">
    <source>
        <dbReference type="ARBA" id="ARBA00022737"/>
    </source>
</evidence>
<dbReference type="Pfam" id="PF03810">
    <property type="entry name" value="IBN_N"/>
    <property type="match status" value="1"/>
</dbReference>
<dbReference type="InterPro" id="IPR021133">
    <property type="entry name" value="HEAT_type_2"/>
</dbReference>
<keyword evidence="6" id="KW-0653">Protein transport</keyword>
<sequence length="1049" mass="114972">MAQSLELLLIQFLMPDNDARRQAEDQIKRLSKDPQVVPALLHHLRTAKTPNVRQLSAVLLRKKITGHWSKLSPQVKHLVKQSLIDSITMEHSPPVRKASANVVSIVAKYAVPSGEWPELLPFLFQCTQSPQEDHREVALILFSSLTETIGSAFQPHFADLQALLLKCLQDETSNRVRVAALKAVGSFLEFTHDGDEVIKFREFIPSILNVARQCLASGEEDVAIIAFEIFDELIESPAPLLGDSVKSIVQFSLEVCSTQSLESSTRHQAIQIISWLAKYKSNTMKKHKLVIPILHVLCPLLAESTNENDDDDDLAPDRAAAEVIDTMALNIPKHVFQPVLEFASVSCQNANPKFREASVTALGIISEGCLEPMKNKLEPVLHIVLGALRDPEQMVRGAASFALGQFAEHLQPDIVSHYESVLPCILNALEDASDAVKEKSYYALAAFCENMGEEILPFLDPLMGRLLTALQNSSRNLQETCMSAIGSIASAAEQAFLPYAERVLELMKNFMVLTKDEDLCSRARATELVGIVAMSVGRTGMEQILPPYIEAAISGFGLEFSELREYTHGFFSNVAEILGDSFAQYLPHVVPLALASCNLDDGSAVDIDEGDDEIANGFGGVSSDDEAHDEPRVRNISIRTGVLDEKAAATQALGLFAQHTKISYAPYLEETLKILVKHSAYFHEDVRLQAIISLKHILTAAHAIFQSQNDGAAKAKEILDTVMNIFIKTMVEDDDKEVVAQACTSVADIIRDYGYATLEPYLPQLVDATSLLLREESACQHIESDSEIDDDDSAHDEVLMDAVSDLLPAFAKSMGAHFAPIFAQLFEPLMKFAKASRPSQDRTMVVACLAEVAQNMGSPIADYVDRVMPLVLKELAASEATNRRNAAFCVGELCKNGGDSAVKYYDNILRGLHPLFGESEPDDAVRDNAAGAVARMIMIHPESIPLNQVLPVFLRVLPLKEDHEESMPVYTCVSTLVFSSNPQIHSLVPDLVNLFAQVAASPVETSEVKALIGSAFAHLISLYGQQMQPLLSNLPPAHANALSAFAPRS</sequence>
<dbReference type="GO" id="GO:0031267">
    <property type="term" value="F:small GTPase binding"/>
    <property type="evidence" value="ECO:0007669"/>
    <property type="project" value="InterPro"/>
</dbReference>
<evidence type="ECO:0000259" key="9">
    <source>
        <dbReference type="PROSITE" id="PS50166"/>
    </source>
</evidence>
<dbReference type="GO" id="GO:0006606">
    <property type="term" value="P:protein import into nucleus"/>
    <property type="evidence" value="ECO:0007669"/>
    <property type="project" value="InterPro"/>
</dbReference>
<dbReference type="InterPro" id="IPR057672">
    <property type="entry name" value="TPR_IPO4/5"/>
</dbReference>
<dbReference type="AlphaFoldDB" id="A0AAV1WKW6"/>
<keyword evidence="5" id="KW-0677">Repeat</keyword>
<dbReference type="InterPro" id="IPR016024">
    <property type="entry name" value="ARM-type_fold"/>
</dbReference>
<dbReference type="Proteomes" id="UP001497480">
    <property type="component" value="Unassembled WGS sequence"/>
</dbReference>
<evidence type="ECO:0000256" key="1">
    <source>
        <dbReference type="ARBA" id="ARBA00004123"/>
    </source>
</evidence>
<evidence type="ECO:0000256" key="8">
    <source>
        <dbReference type="PROSITE-ProRule" id="PRU00103"/>
    </source>
</evidence>
<evidence type="ECO:0000313" key="11">
    <source>
        <dbReference type="Proteomes" id="UP001497480"/>
    </source>
</evidence>
<comment type="caution">
    <text evidence="10">The sequence shown here is derived from an EMBL/GenBank/DDBJ whole genome shotgun (WGS) entry which is preliminary data.</text>
</comment>
<evidence type="ECO:0000313" key="10">
    <source>
        <dbReference type="EMBL" id="CAL0309567.1"/>
    </source>
</evidence>
<accession>A0AAV1WKW6</accession>
<dbReference type="Pfam" id="PF25574">
    <property type="entry name" value="TPR_IMB1"/>
    <property type="match status" value="1"/>
</dbReference>
<evidence type="ECO:0000256" key="4">
    <source>
        <dbReference type="ARBA" id="ARBA00022490"/>
    </source>
</evidence>
<dbReference type="PANTHER" id="PTHR10527">
    <property type="entry name" value="IMPORTIN BETA"/>
    <property type="match status" value="1"/>
</dbReference>
<organism evidence="10 11">
    <name type="scientific">Lupinus luteus</name>
    <name type="common">European yellow lupine</name>
    <dbReference type="NCBI Taxonomy" id="3873"/>
    <lineage>
        <taxon>Eukaryota</taxon>
        <taxon>Viridiplantae</taxon>
        <taxon>Streptophyta</taxon>
        <taxon>Embryophyta</taxon>
        <taxon>Tracheophyta</taxon>
        <taxon>Spermatophyta</taxon>
        <taxon>Magnoliopsida</taxon>
        <taxon>eudicotyledons</taxon>
        <taxon>Gunneridae</taxon>
        <taxon>Pentapetalae</taxon>
        <taxon>rosids</taxon>
        <taxon>fabids</taxon>
        <taxon>Fabales</taxon>
        <taxon>Fabaceae</taxon>
        <taxon>Papilionoideae</taxon>
        <taxon>50 kb inversion clade</taxon>
        <taxon>genistoids sensu lato</taxon>
        <taxon>core genistoids</taxon>
        <taxon>Genisteae</taxon>
        <taxon>Lupinus</taxon>
    </lineage>
</organism>
<protein>
    <recommendedName>
        <fullName evidence="9">Importin N-terminal domain-containing protein</fullName>
    </recommendedName>
</protein>